<organism evidence="1">
    <name type="scientific">mine drainage metagenome</name>
    <dbReference type="NCBI Taxonomy" id="410659"/>
    <lineage>
        <taxon>unclassified sequences</taxon>
        <taxon>metagenomes</taxon>
        <taxon>ecological metagenomes</taxon>
    </lineage>
</organism>
<name>T1C9S6_9ZZZZ</name>
<evidence type="ECO:0000313" key="1">
    <source>
        <dbReference type="EMBL" id="EQD63100.1"/>
    </source>
</evidence>
<gene>
    <name evidence="1" type="ORF">B2A_02530</name>
</gene>
<reference evidence="1" key="1">
    <citation type="submission" date="2013-08" db="EMBL/GenBank/DDBJ databases">
        <authorList>
            <person name="Mendez C."/>
            <person name="Richter M."/>
            <person name="Ferrer M."/>
            <person name="Sanchez J."/>
        </authorList>
    </citation>
    <scope>NUCLEOTIDE SEQUENCE</scope>
</reference>
<dbReference type="EMBL" id="AUZZ01001720">
    <property type="protein sequence ID" value="EQD63100.1"/>
    <property type="molecule type" value="Genomic_DNA"/>
</dbReference>
<reference evidence="1" key="2">
    <citation type="journal article" date="2014" name="ISME J.">
        <title>Microbial stratification in low pH oxic and suboxic macroscopic growths along an acid mine drainage.</title>
        <authorList>
            <person name="Mendez-Garcia C."/>
            <person name="Mesa V."/>
            <person name="Sprenger R.R."/>
            <person name="Richter M."/>
            <person name="Diez M.S."/>
            <person name="Solano J."/>
            <person name="Bargiela R."/>
            <person name="Golyshina O.V."/>
            <person name="Manteca A."/>
            <person name="Ramos J.L."/>
            <person name="Gallego J.R."/>
            <person name="Llorente I."/>
            <person name="Martins Dos Santos V.A."/>
            <person name="Jensen O.N."/>
            <person name="Pelaez A.I."/>
            <person name="Sanchez J."/>
            <person name="Ferrer M."/>
        </authorList>
    </citation>
    <scope>NUCLEOTIDE SEQUENCE</scope>
</reference>
<sequence length="89" mass="9971">MHIDAVPNRTSRPTYLLRESYRIGKKVRKRTLANLSGLADEQIEAIRAVLAGVAMRPVEELFEVVRSRSHGAVQAVRVAMQRLGFEGLI</sequence>
<dbReference type="AlphaFoldDB" id="T1C9S6"/>
<feature type="non-terminal residue" evidence="1">
    <location>
        <position position="89"/>
    </location>
</feature>
<accession>T1C9S6</accession>
<proteinExistence type="predicted"/>
<protein>
    <submittedName>
        <fullName evidence="1">Transposase</fullName>
    </submittedName>
</protein>
<comment type="caution">
    <text evidence="1">The sequence shown here is derived from an EMBL/GenBank/DDBJ whole genome shotgun (WGS) entry which is preliminary data.</text>
</comment>